<evidence type="ECO:0000313" key="4">
    <source>
        <dbReference type="EMBL" id="QRJ62849.1"/>
    </source>
</evidence>
<dbReference type="SUPFAM" id="SSF54631">
    <property type="entry name" value="CBS-domain pair"/>
    <property type="match status" value="1"/>
</dbReference>
<dbReference type="InterPro" id="IPR018821">
    <property type="entry name" value="DUF294_put_nucleoTrafse_sb-bd"/>
</dbReference>
<dbReference type="RefSeq" id="WP_203386381.1">
    <property type="nucleotide sequence ID" value="NZ_CP064781.1"/>
</dbReference>
<protein>
    <submittedName>
        <fullName evidence="4">CBS domain-containing protein</fullName>
    </submittedName>
</protein>
<dbReference type="InterPro" id="IPR051257">
    <property type="entry name" value="Diverse_CBS-Domain"/>
</dbReference>
<sequence length="481" mass="52496">MSEESQFFRPVRDFCQRAVVTCAPDAPLVDAVAVMRERNISSLVVVEDGKPVGIFTDRDLRNKVVAAGLGPAALRVRQIMSAPLAVVGEETLLYQALSEMSQRQVHRLGVVDAGGRLAGIVTDTDILRLQAHSPQQLVQDIEKAQHLDALQAVHGRIQELVQHLAGTGMGIRDLVRLIAHLNDRIALRLIGLLHAQGFADLDPDSFAFLALGSEGRGEQTLATDQDNAIVYADDLPPATVTRIAEFSQALSDGLITIGVPACPGGIMAKNAAWRKSLGEWKNRIAGWMATPVPENILACSTFLDLRTVYGNPAFEPALKEQIYASSAANRLFLMRMVENGLRFTPPLGWFGRIKGERDGEHSGQLEIKKAGIFAVTDGIKALAIQHRLLTGSTAQRLDALAAAGVLKAADAEDLAEAFAFLVQLRLRSQVEDIREGRAPDNYIPLERLNAMQQGRLKIALASVDNFQSFLRHHFELHLVRS</sequence>
<dbReference type="InterPro" id="IPR046342">
    <property type="entry name" value="CBS_dom_sf"/>
</dbReference>
<dbReference type="GO" id="GO:0008773">
    <property type="term" value="F:[protein-PII] uridylyltransferase activity"/>
    <property type="evidence" value="ECO:0007669"/>
    <property type="project" value="InterPro"/>
</dbReference>
<dbReference type="SMART" id="SM00116">
    <property type="entry name" value="CBS"/>
    <property type="match status" value="2"/>
</dbReference>
<dbReference type="InterPro" id="IPR000644">
    <property type="entry name" value="CBS_dom"/>
</dbReference>
<dbReference type="Gene3D" id="1.20.120.330">
    <property type="entry name" value="Nucleotidyltransferases domain 2"/>
    <property type="match status" value="1"/>
</dbReference>
<dbReference type="EMBL" id="CP064781">
    <property type="protein sequence ID" value="QRJ62849.1"/>
    <property type="molecule type" value="Genomic_DNA"/>
</dbReference>
<feature type="domain" description="CBS" evidence="3">
    <location>
        <begin position="15"/>
        <end position="72"/>
    </location>
</feature>
<dbReference type="PANTHER" id="PTHR43080:SF2">
    <property type="entry name" value="CBS DOMAIN-CONTAINING PROTEIN"/>
    <property type="match status" value="1"/>
</dbReference>
<dbReference type="Pfam" id="PF10335">
    <property type="entry name" value="DUF294_C"/>
    <property type="match status" value="1"/>
</dbReference>
<dbReference type="PROSITE" id="PS51371">
    <property type="entry name" value="CBS"/>
    <property type="match status" value="2"/>
</dbReference>
<dbReference type="PANTHER" id="PTHR43080">
    <property type="entry name" value="CBS DOMAIN-CONTAINING PROTEIN CBSX3, MITOCHONDRIAL"/>
    <property type="match status" value="1"/>
</dbReference>
<dbReference type="AlphaFoldDB" id="A0A974PWN8"/>
<accession>A0A974PWN8</accession>
<dbReference type="Gene3D" id="3.10.580.10">
    <property type="entry name" value="CBS-domain"/>
    <property type="match status" value="1"/>
</dbReference>
<proteinExistence type="predicted"/>
<keyword evidence="5" id="KW-1185">Reference proteome</keyword>
<dbReference type="Pfam" id="PF00571">
    <property type="entry name" value="CBS"/>
    <property type="match status" value="2"/>
</dbReference>
<evidence type="ECO:0000256" key="1">
    <source>
        <dbReference type="ARBA" id="ARBA00023122"/>
    </source>
</evidence>
<reference evidence="4" key="1">
    <citation type="submission" date="2020-11" db="EMBL/GenBank/DDBJ databases">
        <title>Azospira restricta DSM 18626 genome sequence.</title>
        <authorList>
            <person name="Moe W.M."/>
        </authorList>
    </citation>
    <scope>NUCLEOTIDE SEQUENCE</scope>
    <source>
        <strain evidence="4">DSM 18626</strain>
    </source>
</reference>
<evidence type="ECO:0000313" key="5">
    <source>
        <dbReference type="Proteomes" id="UP000663444"/>
    </source>
</evidence>
<gene>
    <name evidence="4" type="ORF">IWH25_13890</name>
</gene>
<keyword evidence="1 2" id="KW-0129">CBS domain</keyword>
<organism evidence="4 5">
    <name type="scientific">Azospira restricta</name>
    <dbReference type="NCBI Taxonomy" id="404405"/>
    <lineage>
        <taxon>Bacteria</taxon>
        <taxon>Pseudomonadati</taxon>
        <taxon>Pseudomonadota</taxon>
        <taxon>Betaproteobacteria</taxon>
        <taxon>Rhodocyclales</taxon>
        <taxon>Rhodocyclaceae</taxon>
        <taxon>Azospira</taxon>
    </lineage>
</organism>
<evidence type="ECO:0000256" key="2">
    <source>
        <dbReference type="PROSITE-ProRule" id="PRU00703"/>
    </source>
</evidence>
<dbReference type="Pfam" id="PF03445">
    <property type="entry name" value="DUF294"/>
    <property type="match status" value="1"/>
</dbReference>
<dbReference type="InterPro" id="IPR005105">
    <property type="entry name" value="GlnD_Uridyltrans_N"/>
</dbReference>
<dbReference type="Proteomes" id="UP000663444">
    <property type="component" value="Chromosome"/>
</dbReference>
<feature type="domain" description="CBS" evidence="3">
    <location>
        <begin position="80"/>
        <end position="137"/>
    </location>
</feature>
<dbReference type="CDD" id="cd04587">
    <property type="entry name" value="CBS_pair_CAP-ED_NT_Pol-beta-like_DUF294_assoc"/>
    <property type="match status" value="1"/>
</dbReference>
<name>A0A974PWN8_9RHOO</name>
<dbReference type="KEGG" id="ares:IWH25_13890"/>
<dbReference type="CDD" id="cd05401">
    <property type="entry name" value="NT_GlnE_GlnD_like"/>
    <property type="match status" value="1"/>
</dbReference>
<evidence type="ECO:0000259" key="3">
    <source>
        <dbReference type="PROSITE" id="PS51371"/>
    </source>
</evidence>